<feature type="transmembrane region" description="Helical" evidence="1">
    <location>
        <begin position="173"/>
        <end position="193"/>
    </location>
</feature>
<dbReference type="EMBL" id="SRRZ01000078">
    <property type="protein sequence ID" value="NQE36227.1"/>
    <property type="molecule type" value="Genomic_DNA"/>
</dbReference>
<accession>A0ABX2D2K7</accession>
<comment type="caution">
    <text evidence="2">The sequence shown here is derived from an EMBL/GenBank/DDBJ whole genome shotgun (WGS) entry which is preliminary data.</text>
</comment>
<dbReference type="Proteomes" id="UP000702425">
    <property type="component" value="Unassembled WGS sequence"/>
</dbReference>
<feature type="transmembrane region" description="Helical" evidence="1">
    <location>
        <begin position="15"/>
        <end position="33"/>
    </location>
</feature>
<name>A0ABX2D2K7_9CYAN</name>
<reference evidence="2 3" key="1">
    <citation type="journal article" date="2020" name="Sci. Rep.">
        <title>A novel cyanobacterial geosmin producer, revising GeoA distribution and dispersion patterns in Bacteria.</title>
        <authorList>
            <person name="Churro C."/>
            <person name="Semedo-Aguiar A.P."/>
            <person name="Silva A.D."/>
            <person name="Pereira-Leal J.B."/>
            <person name="Leite R.B."/>
        </authorList>
    </citation>
    <scope>NUCLEOTIDE SEQUENCE [LARGE SCALE GENOMIC DNA]</scope>
    <source>
        <strain evidence="2 3">IPMA8</strain>
    </source>
</reference>
<feature type="transmembrane region" description="Helical" evidence="1">
    <location>
        <begin position="117"/>
        <end position="136"/>
    </location>
</feature>
<keyword evidence="3" id="KW-1185">Reference proteome</keyword>
<feature type="transmembrane region" description="Helical" evidence="1">
    <location>
        <begin position="88"/>
        <end position="111"/>
    </location>
</feature>
<gene>
    <name evidence="2" type="ORF">E5S67_03990</name>
</gene>
<keyword evidence="1" id="KW-1133">Transmembrane helix</keyword>
<organism evidence="2 3">
    <name type="scientific">Microcoleus asticus IPMA8</name>
    <dbReference type="NCBI Taxonomy" id="2563858"/>
    <lineage>
        <taxon>Bacteria</taxon>
        <taxon>Bacillati</taxon>
        <taxon>Cyanobacteriota</taxon>
        <taxon>Cyanophyceae</taxon>
        <taxon>Oscillatoriophycideae</taxon>
        <taxon>Oscillatoriales</taxon>
        <taxon>Microcoleaceae</taxon>
        <taxon>Microcoleus</taxon>
        <taxon>Microcoleus asticus</taxon>
    </lineage>
</organism>
<evidence type="ECO:0000313" key="3">
    <source>
        <dbReference type="Proteomes" id="UP000702425"/>
    </source>
</evidence>
<protein>
    <submittedName>
        <fullName evidence="2">Uncharacterized protein</fullName>
    </submittedName>
</protein>
<feature type="transmembrane region" description="Helical" evidence="1">
    <location>
        <begin position="148"/>
        <end position="167"/>
    </location>
</feature>
<sequence length="404" mass="41892">MWCAVKRNLSALKKALQFGISGAVGGFAGNLITEPFMQGLTGSESVFDSVLSTARWFGLVGGGIAAAIMFGYYYYIKGKPQIKQALKNGGLFGLIAGAISGAIAEGIYSGIGDGNNELLRVICWGIAGSLLGLGLAQRIPNLGALRGTGGGGVGGVLGGCLFILFAYNLSGTAGRLAGCAAIGFWIGIMLVVAETLFNKAWLVISYDTGANRTLTLGSEPVTFGSDENLSIICIPNVSPLAMRFQLEAGQIVCENVDSGAVSYLRSGDQKKIGNCTITVGNSDLPAPTPTNIPSTFISAQPAVNSFTSSQFSLKLGSRVIPLSAGTQLLTSDIPSLTAAASNGLVAIVTSRSRNELSLGLTNLCDRAWWATDIQGDLKMVEPESTLTLALGTQIEFGELDGEIV</sequence>
<keyword evidence="1" id="KW-0812">Transmembrane</keyword>
<evidence type="ECO:0000256" key="1">
    <source>
        <dbReference type="SAM" id="Phobius"/>
    </source>
</evidence>
<evidence type="ECO:0000313" key="2">
    <source>
        <dbReference type="EMBL" id="NQE36227.1"/>
    </source>
</evidence>
<feature type="transmembrane region" description="Helical" evidence="1">
    <location>
        <begin position="53"/>
        <end position="76"/>
    </location>
</feature>
<proteinExistence type="predicted"/>
<keyword evidence="1" id="KW-0472">Membrane</keyword>